<dbReference type="Proteomes" id="UP000559027">
    <property type="component" value="Unassembled WGS sequence"/>
</dbReference>
<dbReference type="InterPro" id="IPR045340">
    <property type="entry name" value="DUF6533"/>
</dbReference>
<feature type="transmembrane region" description="Helical" evidence="1">
    <location>
        <begin position="78"/>
        <end position="99"/>
    </location>
</feature>
<proteinExistence type="predicted"/>
<dbReference type="PROSITE" id="PS51257">
    <property type="entry name" value="PROKAR_LIPOPROTEIN"/>
    <property type="match status" value="1"/>
</dbReference>
<evidence type="ECO:0000259" key="2">
    <source>
        <dbReference type="Pfam" id="PF20151"/>
    </source>
</evidence>
<evidence type="ECO:0000313" key="4">
    <source>
        <dbReference type="Proteomes" id="UP000559027"/>
    </source>
</evidence>
<dbReference type="AlphaFoldDB" id="A0A8H5CX83"/>
<keyword evidence="1" id="KW-0472">Membrane</keyword>
<name>A0A8H5CX83_9AGAR</name>
<evidence type="ECO:0000256" key="1">
    <source>
        <dbReference type="SAM" id="Phobius"/>
    </source>
</evidence>
<organism evidence="3 4">
    <name type="scientific">Leucocoprinus leucothites</name>
    <dbReference type="NCBI Taxonomy" id="201217"/>
    <lineage>
        <taxon>Eukaryota</taxon>
        <taxon>Fungi</taxon>
        <taxon>Dikarya</taxon>
        <taxon>Basidiomycota</taxon>
        <taxon>Agaricomycotina</taxon>
        <taxon>Agaricomycetes</taxon>
        <taxon>Agaricomycetidae</taxon>
        <taxon>Agaricales</taxon>
        <taxon>Agaricineae</taxon>
        <taxon>Agaricaceae</taxon>
        <taxon>Leucocoprinus</taxon>
    </lineage>
</organism>
<keyword evidence="1" id="KW-1133">Transmembrane helix</keyword>
<dbReference type="Pfam" id="PF20151">
    <property type="entry name" value="DUF6533"/>
    <property type="match status" value="1"/>
</dbReference>
<feature type="domain" description="DUF6533" evidence="2">
    <location>
        <begin position="11"/>
        <end position="54"/>
    </location>
</feature>
<comment type="caution">
    <text evidence="3">The sequence shown here is derived from an EMBL/GenBank/DDBJ whole genome shotgun (WGS) entry which is preliminary data.</text>
</comment>
<evidence type="ECO:0000313" key="3">
    <source>
        <dbReference type="EMBL" id="KAF5349560.1"/>
    </source>
</evidence>
<feature type="transmembrane region" description="Helical" evidence="1">
    <location>
        <begin position="111"/>
        <end position="133"/>
    </location>
</feature>
<keyword evidence="4" id="KW-1185">Reference proteome</keyword>
<reference evidence="3 4" key="1">
    <citation type="journal article" date="2020" name="ISME J.">
        <title>Uncovering the hidden diversity of litter-decomposition mechanisms in mushroom-forming fungi.</title>
        <authorList>
            <person name="Floudas D."/>
            <person name="Bentzer J."/>
            <person name="Ahren D."/>
            <person name="Johansson T."/>
            <person name="Persson P."/>
            <person name="Tunlid A."/>
        </authorList>
    </citation>
    <scope>NUCLEOTIDE SEQUENCE [LARGE SCALE GENOMIC DNA]</scope>
    <source>
        <strain evidence="3 4">CBS 146.42</strain>
    </source>
</reference>
<dbReference type="OrthoDB" id="3020506at2759"/>
<gene>
    <name evidence="3" type="ORF">D9756_008808</name>
</gene>
<protein>
    <recommendedName>
        <fullName evidence="2">DUF6533 domain-containing protein</fullName>
    </recommendedName>
</protein>
<feature type="transmembrane region" description="Helical" evidence="1">
    <location>
        <begin position="153"/>
        <end position="172"/>
    </location>
</feature>
<feature type="transmembrane region" description="Helical" evidence="1">
    <location>
        <begin position="199"/>
        <end position="217"/>
    </location>
</feature>
<keyword evidence="1" id="KW-0812">Transmembrane</keyword>
<feature type="transmembrane region" description="Helical" evidence="1">
    <location>
        <begin position="229"/>
        <end position="247"/>
    </location>
</feature>
<sequence>MDPIRAISYIGLVIYSCDWLAKLEAEYQFVWSHSLFKSSPAQILYIFTRYSPFLCHAGNIAFLELSERDPPIRVCRHWLFFSTATVAWIYGLLLFILMLRVYALFRLDYRIIIALAAMICFKVANLVLCWLVFIPSTRFSPTCKPFIDDPAGMFIFTIVELVVQGIPVYLTLSRCAKIEHLTHTKRIIDLVANLRRQGMLCWSSITVFSSIVIAFMAQAHDAPSPFPHISYPLFITILSAANCRFILQMGKPSMDSGNDHLVISNGISFALDSCDSPWDTTTFDSGAGNVPSITPRQTCQPS</sequence>
<accession>A0A8H5CX83</accession>
<dbReference type="EMBL" id="JAACJO010000016">
    <property type="protein sequence ID" value="KAF5349560.1"/>
    <property type="molecule type" value="Genomic_DNA"/>
</dbReference>